<feature type="coiled-coil region" evidence="1">
    <location>
        <begin position="646"/>
        <end position="676"/>
    </location>
</feature>
<dbReference type="InParanoid" id="A0A6Q2ZHA1"/>
<feature type="region of interest" description="Disordered" evidence="2">
    <location>
        <begin position="496"/>
        <end position="542"/>
    </location>
</feature>
<dbReference type="Ensembl" id="ENSELUT00000052935.2">
    <property type="protein sequence ID" value="ENSELUP00000077161.2"/>
    <property type="gene ID" value="ENSELUG00000033272.2"/>
</dbReference>
<feature type="compositionally biased region" description="Polar residues" evidence="2">
    <location>
        <begin position="532"/>
        <end position="542"/>
    </location>
</feature>
<dbReference type="Gene3D" id="3.30.70.330">
    <property type="match status" value="1"/>
</dbReference>
<dbReference type="Proteomes" id="UP000265140">
    <property type="component" value="Chromosome 16"/>
</dbReference>
<feature type="region of interest" description="Disordered" evidence="2">
    <location>
        <begin position="431"/>
        <end position="454"/>
    </location>
</feature>
<dbReference type="Pfam" id="PF00076">
    <property type="entry name" value="RRM_1"/>
    <property type="match status" value="1"/>
</dbReference>
<name>A0A6Q2ZHA1_ESOLU</name>
<evidence type="ECO:0000259" key="3">
    <source>
        <dbReference type="Pfam" id="PF00076"/>
    </source>
</evidence>
<feature type="domain" description="RRM" evidence="3">
    <location>
        <begin position="925"/>
        <end position="991"/>
    </location>
</feature>
<evidence type="ECO:0000313" key="5">
    <source>
        <dbReference type="Proteomes" id="UP000265140"/>
    </source>
</evidence>
<feature type="region of interest" description="Disordered" evidence="2">
    <location>
        <begin position="998"/>
        <end position="1034"/>
    </location>
</feature>
<organism evidence="4 5">
    <name type="scientific">Esox lucius</name>
    <name type="common">Northern pike</name>
    <dbReference type="NCBI Taxonomy" id="8010"/>
    <lineage>
        <taxon>Eukaryota</taxon>
        <taxon>Metazoa</taxon>
        <taxon>Chordata</taxon>
        <taxon>Craniata</taxon>
        <taxon>Vertebrata</taxon>
        <taxon>Euteleostomi</taxon>
        <taxon>Actinopterygii</taxon>
        <taxon>Neopterygii</taxon>
        <taxon>Teleostei</taxon>
        <taxon>Protacanthopterygii</taxon>
        <taxon>Esociformes</taxon>
        <taxon>Esocidae</taxon>
        <taxon>Esox</taxon>
    </lineage>
</organism>
<dbReference type="InterPro" id="IPR000504">
    <property type="entry name" value="RRM_dom"/>
</dbReference>
<evidence type="ECO:0000313" key="4">
    <source>
        <dbReference type="Ensembl" id="ENSELUP00000077161.2"/>
    </source>
</evidence>
<keyword evidence="5" id="KW-1185">Reference proteome</keyword>
<feature type="compositionally biased region" description="Polar residues" evidence="2">
    <location>
        <begin position="1000"/>
        <end position="1018"/>
    </location>
</feature>
<dbReference type="GO" id="GO:0003723">
    <property type="term" value="F:RNA binding"/>
    <property type="evidence" value="ECO:0007669"/>
    <property type="project" value="InterPro"/>
</dbReference>
<dbReference type="SUPFAM" id="SSF54928">
    <property type="entry name" value="RNA-binding domain, RBD"/>
    <property type="match status" value="1"/>
</dbReference>
<dbReference type="PANTHER" id="PTHR17550:SF7">
    <property type="entry name" value="RNA-BINDING PROTEIN 44"/>
    <property type="match status" value="1"/>
</dbReference>
<dbReference type="Bgee" id="ENSELUG00000033272">
    <property type="expression patterns" value="Expressed in testis and 3 other cell types or tissues"/>
</dbReference>
<dbReference type="PANTHER" id="PTHR17550">
    <property type="entry name" value="E3 UBIQUITIN-PROTEIN LIGASE TTC3"/>
    <property type="match status" value="1"/>
</dbReference>
<feature type="compositionally biased region" description="Polar residues" evidence="2">
    <location>
        <begin position="510"/>
        <end position="523"/>
    </location>
</feature>
<dbReference type="FunCoup" id="A0A6Q2ZHA1">
    <property type="interactions" value="138"/>
</dbReference>
<reference evidence="4" key="3">
    <citation type="submission" date="2025-08" db="UniProtKB">
        <authorList>
            <consortium name="Ensembl"/>
        </authorList>
    </citation>
    <scope>IDENTIFICATION</scope>
</reference>
<keyword evidence="1" id="KW-0175">Coiled coil</keyword>
<dbReference type="InterPro" id="IPR012677">
    <property type="entry name" value="Nucleotide-bd_a/b_plait_sf"/>
</dbReference>
<dbReference type="AlphaFoldDB" id="A0A6Q2ZHA1"/>
<dbReference type="GeneTree" id="ENSGT00940000177452"/>
<dbReference type="CTD" id="375316"/>
<reference evidence="5" key="1">
    <citation type="journal article" date="2014" name="PLoS ONE">
        <title>The genome and linkage map of the northern pike (Esox lucius): conserved synteny revealed between the salmonid sister group and the Neoteleostei.</title>
        <authorList>
            <person name="Rondeau E.B."/>
            <person name="Minkley D.R."/>
            <person name="Leong J.S."/>
            <person name="Messmer A.M."/>
            <person name="Jantzen J.R."/>
            <person name="von Schalburg K.R."/>
            <person name="Lemon C."/>
            <person name="Bird N.H."/>
            <person name="Koop B.F."/>
        </authorList>
    </citation>
    <scope>NUCLEOTIDE SEQUENCE</scope>
</reference>
<dbReference type="OMA" id="TEVRMSD"/>
<dbReference type="RefSeq" id="XP_010878014.2">
    <property type="nucleotide sequence ID" value="XM_010879712.3"/>
</dbReference>
<reference evidence="4" key="4">
    <citation type="submission" date="2025-09" db="UniProtKB">
        <authorList>
            <consortium name="Ensembl"/>
        </authorList>
    </citation>
    <scope>IDENTIFICATION</scope>
</reference>
<evidence type="ECO:0000256" key="2">
    <source>
        <dbReference type="SAM" id="MobiDB-lite"/>
    </source>
</evidence>
<accession>A0A6Q2ZHA1</accession>
<proteinExistence type="predicted"/>
<protein>
    <recommendedName>
        <fullName evidence="3">RRM domain-containing protein</fullName>
    </recommendedName>
</protein>
<feature type="compositionally biased region" description="Polar residues" evidence="2">
    <location>
        <begin position="431"/>
        <end position="440"/>
    </location>
</feature>
<dbReference type="KEGG" id="els:105016112"/>
<dbReference type="InterPro" id="IPR035979">
    <property type="entry name" value="RBD_domain_sf"/>
</dbReference>
<dbReference type="OrthoDB" id="9941526at2759"/>
<dbReference type="GeneID" id="105016112"/>
<reference evidence="4" key="2">
    <citation type="submission" date="2020-02" db="EMBL/GenBank/DDBJ databases">
        <title>Esox lucius (northern pike) genome, fEsoLuc1, primary haplotype.</title>
        <authorList>
            <person name="Myers G."/>
            <person name="Karagic N."/>
            <person name="Meyer A."/>
            <person name="Pippel M."/>
            <person name="Reichard M."/>
            <person name="Winkler S."/>
            <person name="Tracey A."/>
            <person name="Sims Y."/>
            <person name="Howe K."/>
            <person name="Rhie A."/>
            <person name="Formenti G."/>
            <person name="Durbin R."/>
            <person name="Fedrigo O."/>
            <person name="Jarvis E.D."/>
        </authorList>
    </citation>
    <scope>NUCLEOTIDE SEQUENCE [LARGE SCALE GENOMIC DNA]</scope>
</reference>
<evidence type="ECO:0000256" key="1">
    <source>
        <dbReference type="SAM" id="Coils"/>
    </source>
</evidence>
<sequence>MPTRANTQASTKNMWYPFPMVLPLALLPNRDSDNLQMSCASGIIQMNMLPYRYDQRFFPNAMNQLADPFTIEEGRKFILNRSVFDLVNVTHFLELTDPKLLGWYLSLPVGDRRLIQEEGGLHQFLRRHPALEVVGQLVYVKKLVDSCVEPPDIRQTMSSSNLNKSRRPSFYGVSQCPNCGTSCSSGGKRCPRCNTPIQKMIPACRTDKWNELSLLPNNVKQELNLFHCSRHEGVQSVQVHHHVAPGALQQFRDCQLQPLTTTTTTTTTSRSNALGGLVNLQESFHSACSITSERHFGAAEDLLPQKEAHVSKVQLLSQLWEEGGRQDDCNNSSVDGCRDADTQASHSLDMELEMQIQSAVKKGQSAICDQGDSVTVPSQMTDSPILDQVSPPEYYSFNSTQDYSDWNDTTNTSNNIIQVAELECDKSLSLMDTSRSTEQPSRAKEANPDDGDMLSYSVEVSSEFCDCTLDNCPAQLADAEKVLKCTLQNQNIMNEDVSNLTEKGNKKGTADSNLTPSQTNSHHSGWPRESLTAPQSPPQNEQSIYDESFTSISPGAEVGTPTHGGNGVDVASAVNLNQTFVLTPPNVSKPEEITAARSMNTSPLPTKYNMSVGTDLSLSCCHLQSQLQGTASADKNVITEVHMADMDYLTEELIKLQSTKEELNKLKEKMASSAGVRDGGVGGGGDGGCGGCDCAKRAMKAELSLLTLQYGMCQQHCWRRYYTSPEGDLLVQGPEAIPESLMKVLQVLEVDYRDMRRLVLSGVPLDQLRPLSVNSETISSETTYIPALIIYKSLGNAMAGASDGSAQQFQVENAHRLGGEGSMGIVNEESPKGKGPVVQPNAEDTVVHWKTEDCSSEKAVSLVPQKPVVGRCSRPGDHNHATEAWYDAEEDLVPSAVEGKSLDVGVEEEEHEVIGLKEEDQSSFLMVTGLPTEVTEAEMMLWFEKYQPCEVNISTFSNNIRVAIVTVSGSERADSAVSEMDGCRMKGHTVHVQHILRPSIGSQRLGQNQPGPSTSIEPESSGIIPGSQNSKKSNIHTTIQPMALPLRLQKRTTICDSPTASGTCVPQHYATMGSFDTVMARLSERHPDVGRQRIVNALLELRAELQGSLCGLPLSTIVDMTSDLLKP</sequence>